<gene>
    <name evidence="2" type="ORF">ACFQO9_01555</name>
</gene>
<dbReference type="InterPro" id="IPR025375">
    <property type="entry name" value="DUF4365"/>
</dbReference>
<evidence type="ECO:0000313" key="3">
    <source>
        <dbReference type="Proteomes" id="UP001596550"/>
    </source>
</evidence>
<reference evidence="3" key="1">
    <citation type="journal article" date="2019" name="Int. J. Syst. Evol. Microbiol.">
        <title>The Global Catalogue of Microorganisms (GCM) 10K type strain sequencing project: providing services to taxonomists for standard genome sequencing and annotation.</title>
        <authorList>
            <consortium name="The Broad Institute Genomics Platform"/>
            <consortium name="The Broad Institute Genome Sequencing Center for Infectious Disease"/>
            <person name="Wu L."/>
            <person name="Ma J."/>
        </authorList>
    </citation>
    <scope>NUCLEOTIDE SEQUENCE [LARGE SCALE GENOMIC DNA]</scope>
    <source>
        <strain evidence="3">CCUG 54781</strain>
    </source>
</reference>
<name>A0ABW2LUW3_9FLAO</name>
<proteinExistence type="predicted"/>
<dbReference type="Proteomes" id="UP001596550">
    <property type="component" value="Unassembled WGS sequence"/>
</dbReference>
<accession>A0ABW2LUW3</accession>
<dbReference type="EMBL" id="JBHTCR010000001">
    <property type="protein sequence ID" value="MFC7345400.1"/>
    <property type="molecule type" value="Genomic_DNA"/>
</dbReference>
<keyword evidence="3" id="KW-1185">Reference proteome</keyword>
<dbReference type="Pfam" id="PF14280">
    <property type="entry name" value="DUF4365"/>
    <property type="match status" value="1"/>
</dbReference>
<evidence type="ECO:0000259" key="1">
    <source>
        <dbReference type="Pfam" id="PF14280"/>
    </source>
</evidence>
<sequence>MSQYNPTERIGVNAVEGIFLKKFNWIFRDQPISDMGIDAQVEVVANGAPTGILICLQIKTGESHFTINEEKLTYYGKLKHMEYWKNHSLPVLLVAHLPESDETYWVHVNTKNIELTNTSWKIDIPKSQKLSERFLLEIAEIGDGTEESKRARKLIMDKSLMENIQNGNKVSVTFMEYLHKSLNRTPIKIIFTIDGEESLHKKWGIAYAGYSNEEILQKIFPWADLQVDNDFYQENLNEESLKDMYNLDWLYEQKFYPYEVLFREAANFRLELSLNHLGKSFLIYNKYIEDGDVS</sequence>
<protein>
    <submittedName>
        <fullName evidence="2">DUF4365 domain-containing protein</fullName>
    </submittedName>
</protein>
<comment type="caution">
    <text evidence="2">The sequence shown here is derived from an EMBL/GenBank/DDBJ whole genome shotgun (WGS) entry which is preliminary data.</text>
</comment>
<organism evidence="2 3">
    <name type="scientific">Chryseobacterium zhengzhouense</name>
    <dbReference type="NCBI Taxonomy" id="1636086"/>
    <lineage>
        <taxon>Bacteria</taxon>
        <taxon>Pseudomonadati</taxon>
        <taxon>Bacteroidota</taxon>
        <taxon>Flavobacteriia</taxon>
        <taxon>Flavobacteriales</taxon>
        <taxon>Weeksellaceae</taxon>
        <taxon>Chryseobacterium group</taxon>
        <taxon>Chryseobacterium</taxon>
    </lineage>
</organism>
<dbReference type="RefSeq" id="WP_378172354.1">
    <property type="nucleotide sequence ID" value="NZ_JBHTCR010000001.1"/>
</dbReference>
<feature type="domain" description="DUF4365" evidence="1">
    <location>
        <begin position="8"/>
        <end position="139"/>
    </location>
</feature>
<evidence type="ECO:0000313" key="2">
    <source>
        <dbReference type="EMBL" id="MFC7345400.1"/>
    </source>
</evidence>